<evidence type="ECO:0000256" key="5">
    <source>
        <dbReference type="ARBA" id="ARBA00022490"/>
    </source>
</evidence>
<evidence type="ECO:0000256" key="8">
    <source>
        <dbReference type="SAM" id="MobiDB-lite"/>
    </source>
</evidence>
<evidence type="ECO:0000256" key="7">
    <source>
        <dbReference type="ARBA" id="ARBA00023242"/>
    </source>
</evidence>
<protein>
    <recommendedName>
        <fullName evidence="9">Exportin-7/Ran-binding protein 17 TPR repeats domain-containing protein</fullName>
    </recommendedName>
</protein>
<dbReference type="EMBL" id="JAEPRB010000047">
    <property type="protein sequence ID" value="KAG2224184.1"/>
    <property type="molecule type" value="Genomic_DNA"/>
</dbReference>
<keyword evidence="6" id="KW-0653">Protein transport</keyword>
<gene>
    <name evidence="10" type="ORF">INT45_001302</name>
</gene>
<dbReference type="Proteomes" id="UP000646827">
    <property type="component" value="Unassembled WGS sequence"/>
</dbReference>
<feature type="compositionally biased region" description="Polar residues" evidence="8">
    <location>
        <begin position="1009"/>
        <end position="1021"/>
    </location>
</feature>
<evidence type="ECO:0000256" key="4">
    <source>
        <dbReference type="ARBA" id="ARBA00022448"/>
    </source>
</evidence>
<dbReference type="Gene3D" id="1.25.10.10">
    <property type="entry name" value="Leucine-rich Repeat Variant"/>
    <property type="match status" value="2"/>
</dbReference>
<dbReference type="PANTHER" id="PTHR12596">
    <property type="entry name" value="EXPORTIN 4,7-RELATED"/>
    <property type="match status" value="1"/>
</dbReference>
<keyword evidence="11" id="KW-1185">Reference proteome</keyword>
<proteinExistence type="inferred from homology"/>
<dbReference type="AlphaFoldDB" id="A0A8H7VRB5"/>
<organism evidence="10 11">
    <name type="scientific">Circinella minor</name>
    <dbReference type="NCBI Taxonomy" id="1195481"/>
    <lineage>
        <taxon>Eukaryota</taxon>
        <taxon>Fungi</taxon>
        <taxon>Fungi incertae sedis</taxon>
        <taxon>Mucoromycota</taxon>
        <taxon>Mucoromycotina</taxon>
        <taxon>Mucoromycetes</taxon>
        <taxon>Mucorales</taxon>
        <taxon>Lichtheimiaceae</taxon>
        <taxon>Circinella</taxon>
    </lineage>
</organism>
<keyword evidence="4" id="KW-0813">Transport</keyword>
<comment type="caution">
    <text evidence="10">The sequence shown here is derived from an EMBL/GenBank/DDBJ whole genome shotgun (WGS) entry which is preliminary data.</text>
</comment>
<dbReference type="InterPro" id="IPR016024">
    <property type="entry name" value="ARM-type_fold"/>
</dbReference>
<dbReference type="GO" id="GO:0005049">
    <property type="term" value="F:nuclear export signal receptor activity"/>
    <property type="evidence" value="ECO:0007669"/>
    <property type="project" value="InterPro"/>
</dbReference>
<evidence type="ECO:0000313" key="11">
    <source>
        <dbReference type="Proteomes" id="UP000646827"/>
    </source>
</evidence>
<dbReference type="SUPFAM" id="SSF48371">
    <property type="entry name" value="ARM repeat"/>
    <property type="match status" value="1"/>
</dbReference>
<evidence type="ECO:0000259" key="9">
    <source>
        <dbReference type="Pfam" id="PF25795"/>
    </source>
</evidence>
<dbReference type="InterPro" id="IPR057947">
    <property type="entry name" value="TPR_XPO7/RBP17"/>
</dbReference>
<dbReference type="Pfam" id="PF25795">
    <property type="entry name" value="TPR_XPO7"/>
    <property type="match status" value="1"/>
</dbReference>
<feature type="region of interest" description="Disordered" evidence="8">
    <location>
        <begin position="39"/>
        <end position="70"/>
    </location>
</feature>
<evidence type="ECO:0000313" key="10">
    <source>
        <dbReference type="EMBL" id="KAG2224184.1"/>
    </source>
</evidence>
<feature type="region of interest" description="Disordered" evidence="8">
    <location>
        <begin position="1008"/>
        <end position="1032"/>
    </location>
</feature>
<evidence type="ECO:0000256" key="1">
    <source>
        <dbReference type="ARBA" id="ARBA00004123"/>
    </source>
</evidence>
<dbReference type="PANTHER" id="PTHR12596:SF2">
    <property type="entry name" value="EXPORTIN-7 ISOFORM X1"/>
    <property type="match status" value="1"/>
</dbReference>
<comment type="subcellular location">
    <subcellularLocation>
        <location evidence="2">Cytoplasm</location>
    </subcellularLocation>
    <subcellularLocation>
        <location evidence="1">Nucleus</location>
    </subcellularLocation>
</comment>
<evidence type="ECO:0000256" key="3">
    <source>
        <dbReference type="ARBA" id="ARBA00009466"/>
    </source>
</evidence>
<dbReference type="GO" id="GO:0005737">
    <property type="term" value="C:cytoplasm"/>
    <property type="evidence" value="ECO:0007669"/>
    <property type="project" value="UniProtKB-SubCell"/>
</dbReference>
<dbReference type="OrthoDB" id="244158at2759"/>
<sequence>MATQEERIAYYTTLCEQLYNPKSSEEREQVQKMLEYSFPTFSGETGSGIASQSQQQQPPPPGMENSPTFAIVTPTDTASALRILLEGSPNPLVQTFCLSRLKQLILAQFSIFERETKLQLRTFLLEYCFMHPDLEPFVISQIAGVLASLTRFGWADMEEYRNIHKDIQQFLQASMDHRIVGLQMLAILIQDIQTSGTNTPVRSAQYRKAAAAFRDTQLFNIFETSFETLTGLLQRNIPFDKRMFYFFQFNYRSGQEDRLKDAVITVLLKCLSYDFAGTNLDDAGEDFGVVQIPSSWRPMFEDENFVPTLFNAYRELQPPLSSKVMECLVQVASVRKALFSGDAERSKFVLNMMQGVRDIIFTGQGMNDTNNYNEFCRLLYRFRATAPLNEMAEKPGYVDWISLIADFSLKAVQSWKWAPETTHYLLGFWSRIIQSMTHYQQLNDSIVQKIKSITIELTRIYITTNIESVPTRMEEMLDDPLENEESLVESLVMLGHIARCKYEQSSAALVAIFDPIALQYQELITQAASGMTGGDSFKEALEVIETKFAWLVYIIAAFIGTRPAFLSSEELDSVDGQLTTKVLQLMDVNQALQNQHGSTFLNQKLDMAFVYFFMQFRKSYIGETNGKSVYTKLAELFGISDQILMIDVIMRKIVNNLQCWGHNEVVIRRTLELFNELATGYSAVKNLRKIETTRLVLQNHMSPEFAFFESSKHQQNRMLYYQVLCKVLFSEDNNEREFHAFMKPFESRLQQIEMLDSVEQFRQEPVRRALQDIFRDLRGFIQPIQTRRHYLMFFDWFYPDYMPILLKALEAWSPDPAANTLLKFFADFVFNRSQRLNFPISSPNSILIFRDTSRVISTFGRHISERQVTNESEKYPYKYKGISICFNILSRCLGGRYINFGVFWLYQDKAIDEAFHMMFQLMLSIPLDDLMGFPKLARAFVTLLDDFTQEQLTALPTLEPNTFLYLMQACELAVESTESFILSHACATINNICTFVAQETEKNEILKSLNGSNNEDATSNEQQRRRSSSSKQAPATHWLMSYLTQFPNILPSLLVTLLNLVLFDDTQDQWTLSRPLYVLMLLQKQYAVEYTSQVINQQLPERREFVTKVRYIFFFRALNTMTEGVDWTLTIKDRERFSQNVSAFRRELTMNNIVLIPVSLDQSITRISDGVGNSTTTTTTGNTLM</sequence>
<evidence type="ECO:0000256" key="2">
    <source>
        <dbReference type="ARBA" id="ARBA00004496"/>
    </source>
</evidence>
<keyword evidence="5" id="KW-0963">Cytoplasm</keyword>
<dbReference type="GO" id="GO:0006611">
    <property type="term" value="P:protein export from nucleus"/>
    <property type="evidence" value="ECO:0007669"/>
    <property type="project" value="TreeGrafter"/>
</dbReference>
<feature type="compositionally biased region" description="Polar residues" evidence="8">
    <location>
        <begin position="39"/>
        <end position="50"/>
    </location>
</feature>
<dbReference type="GO" id="GO:0005643">
    <property type="term" value="C:nuclear pore"/>
    <property type="evidence" value="ECO:0007669"/>
    <property type="project" value="TreeGrafter"/>
</dbReference>
<dbReference type="InterPro" id="IPR011989">
    <property type="entry name" value="ARM-like"/>
</dbReference>
<feature type="domain" description="Exportin-7/Ran-binding protein 17 TPR repeats" evidence="9">
    <location>
        <begin position="470"/>
        <end position="715"/>
    </location>
</feature>
<dbReference type="InterPro" id="IPR044189">
    <property type="entry name" value="XPO4/7-like"/>
</dbReference>
<accession>A0A8H7VRB5</accession>
<reference evidence="10 11" key="1">
    <citation type="submission" date="2020-12" db="EMBL/GenBank/DDBJ databases">
        <title>Metabolic potential, ecology and presence of endohyphal bacteria is reflected in genomic diversity of Mucoromycotina.</title>
        <authorList>
            <person name="Muszewska A."/>
            <person name="Okrasinska A."/>
            <person name="Steczkiewicz K."/>
            <person name="Drgas O."/>
            <person name="Orlowska M."/>
            <person name="Perlinska-Lenart U."/>
            <person name="Aleksandrzak-Piekarczyk T."/>
            <person name="Szatraj K."/>
            <person name="Zielenkiewicz U."/>
            <person name="Pilsyk S."/>
            <person name="Malc E."/>
            <person name="Mieczkowski P."/>
            <person name="Kruszewska J.S."/>
            <person name="Biernat P."/>
            <person name="Pawlowska J."/>
        </authorList>
    </citation>
    <scope>NUCLEOTIDE SEQUENCE [LARGE SCALE GENOMIC DNA]</scope>
    <source>
        <strain evidence="10 11">CBS 142.35</strain>
    </source>
</reference>
<comment type="similarity">
    <text evidence="3">Belongs to the exportin family.</text>
</comment>
<evidence type="ECO:0000256" key="6">
    <source>
        <dbReference type="ARBA" id="ARBA00022927"/>
    </source>
</evidence>
<keyword evidence="7" id="KW-0539">Nucleus</keyword>
<name>A0A8H7VRB5_9FUNG</name>